<name>A0AAD8PH08_LOLMU</name>
<dbReference type="EMBL" id="JAUUTY010000003">
    <property type="protein sequence ID" value="KAK1662472.1"/>
    <property type="molecule type" value="Genomic_DNA"/>
</dbReference>
<dbReference type="PANTHER" id="PTHR46100:SF17">
    <property type="entry name" value="ADENINE NUCLEOTIDE ALPHA HYDROLASE-LIKE SUPERFAMILY PROTEIN"/>
    <property type="match status" value="1"/>
</dbReference>
<organism evidence="2 4">
    <name type="scientific">Lolium multiflorum</name>
    <name type="common">Italian ryegrass</name>
    <name type="synonym">Lolium perenne subsp. multiflorum</name>
    <dbReference type="NCBI Taxonomy" id="4521"/>
    <lineage>
        <taxon>Eukaryota</taxon>
        <taxon>Viridiplantae</taxon>
        <taxon>Streptophyta</taxon>
        <taxon>Embryophyta</taxon>
        <taxon>Tracheophyta</taxon>
        <taxon>Spermatophyta</taxon>
        <taxon>Magnoliopsida</taxon>
        <taxon>Liliopsida</taxon>
        <taxon>Poales</taxon>
        <taxon>Poaceae</taxon>
        <taxon>BOP clade</taxon>
        <taxon>Pooideae</taxon>
        <taxon>Poodae</taxon>
        <taxon>Poeae</taxon>
        <taxon>Poeae Chloroplast Group 2 (Poeae type)</taxon>
        <taxon>Loliodinae</taxon>
        <taxon>Loliinae</taxon>
        <taxon>Lolium</taxon>
    </lineage>
</organism>
<dbReference type="InterPro" id="IPR014729">
    <property type="entry name" value="Rossmann-like_a/b/a_fold"/>
</dbReference>
<evidence type="ECO:0000313" key="3">
    <source>
        <dbReference type="EMBL" id="KAK1662472.1"/>
    </source>
</evidence>
<sequence>MAGRNIGVAVDFSSCSKAALRWASTNLTRNGDQLILIHVNNSSQTEQGAMHLWEQSGSPLIPLVEFSDPHVTKTYGLSPDKETLEILAQLAKQRGVQVFAKIFYGDPTKKLCESVDLVPLSCLVIGSRGLSTLKRALMGSVSTYVVNHAACPVTVVKENM</sequence>
<dbReference type="EMBL" id="JAUUTY010001913">
    <property type="protein sequence ID" value="KAK1551479.1"/>
    <property type="molecule type" value="Genomic_DNA"/>
</dbReference>
<evidence type="ECO:0000313" key="2">
    <source>
        <dbReference type="EMBL" id="KAK1551479.1"/>
    </source>
</evidence>
<dbReference type="Proteomes" id="UP001231189">
    <property type="component" value="Unassembled WGS sequence"/>
</dbReference>
<dbReference type="Gene3D" id="3.40.50.620">
    <property type="entry name" value="HUPs"/>
    <property type="match status" value="1"/>
</dbReference>
<evidence type="ECO:0000313" key="4">
    <source>
        <dbReference type="Proteomes" id="UP001231189"/>
    </source>
</evidence>
<comment type="caution">
    <text evidence="2">The sequence shown here is derived from an EMBL/GenBank/DDBJ whole genome shotgun (WGS) entry which is preliminary data.</text>
</comment>
<dbReference type="InterPro" id="IPR006015">
    <property type="entry name" value="Universal_stress_UspA"/>
</dbReference>
<dbReference type="SUPFAM" id="SSF52402">
    <property type="entry name" value="Adenine nucleotide alpha hydrolases-like"/>
    <property type="match status" value="1"/>
</dbReference>
<accession>A0AAD8PH08</accession>
<dbReference type="PRINTS" id="PR01438">
    <property type="entry name" value="UNVRSLSTRESS"/>
</dbReference>
<proteinExistence type="predicted"/>
<gene>
    <name evidence="2" type="ORF">QYE76_017715</name>
    <name evidence="3" type="ORF">QYE76_050631</name>
</gene>
<protein>
    <recommendedName>
        <fullName evidence="1">UspA domain-containing protein</fullName>
    </recommendedName>
</protein>
<dbReference type="PANTHER" id="PTHR46100">
    <property type="entry name" value="IMP2'P"/>
    <property type="match status" value="1"/>
</dbReference>
<dbReference type="AlphaFoldDB" id="A0AAD8PH08"/>
<dbReference type="Pfam" id="PF00582">
    <property type="entry name" value="Usp"/>
    <property type="match status" value="1"/>
</dbReference>
<reference evidence="2" key="1">
    <citation type="submission" date="2023-07" db="EMBL/GenBank/DDBJ databases">
        <title>A chromosome-level genome assembly of Lolium multiflorum.</title>
        <authorList>
            <person name="Chen Y."/>
            <person name="Copetti D."/>
            <person name="Kolliker R."/>
            <person name="Studer B."/>
        </authorList>
    </citation>
    <scope>NUCLEOTIDE SEQUENCE</scope>
    <source>
        <strain evidence="2">02402/16</strain>
        <tissue evidence="2">Leaf</tissue>
    </source>
</reference>
<feature type="domain" description="UspA" evidence="1">
    <location>
        <begin position="4"/>
        <end position="157"/>
    </location>
</feature>
<dbReference type="InterPro" id="IPR006016">
    <property type="entry name" value="UspA"/>
</dbReference>
<keyword evidence="4" id="KW-1185">Reference proteome</keyword>
<evidence type="ECO:0000259" key="1">
    <source>
        <dbReference type="Pfam" id="PF00582"/>
    </source>
</evidence>
<dbReference type="CDD" id="cd23659">
    <property type="entry name" value="USP_At3g01520-like"/>
    <property type="match status" value="1"/>
</dbReference>